<name>A0A1Q9HEM5_9VIBR</name>
<dbReference type="STRING" id="1381081.BIY22_08350"/>
<gene>
    <name evidence="1" type="ORF">BIY22_08350</name>
</gene>
<organism evidence="1 2">
    <name type="scientific">Vibrio panuliri</name>
    <dbReference type="NCBI Taxonomy" id="1381081"/>
    <lineage>
        <taxon>Bacteria</taxon>
        <taxon>Pseudomonadati</taxon>
        <taxon>Pseudomonadota</taxon>
        <taxon>Gammaproteobacteria</taxon>
        <taxon>Vibrionales</taxon>
        <taxon>Vibrionaceae</taxon>
        <taxon>Vibrio</taxon>
    </lineage>
</organism>
<comment type="caution">
    <text evidence="1">The sequence shown here is derived from an EMBL/GenBank/DDBJ whole genome shotgun (WGS) entry which is preliminary data.</text>
</comment>
<sequence>MTDIDIEFEHLMLEIHARRWSMVERFLFSYFCFRQGFLSKAGKPDWQTARDQSPQSVTLRSLKLAELEPVVPHQAIIGELKRYERDGELTRQTVQRILDSLLHYVVISKTEQRALKLAGLADAMPPEWYQSGAKEPYARFKKLGIQFNL</sequence>
<dbReference type="EMBL" id="MJMJ01000023">
    <property type="protein sequence ID" value="OLQ88166.1"/>
    <property type="molecule type" value="Genomic_DNA"/>
</dbReference>
<accession>A0A1Q9HEM5</accession>
<dbReference type="RefSeq" id="WP_075709334.1">
    <property type="nucleotide sequence ID" value="NZ_MJMJ01000023.1"/>
</dbReference>
<dbReference type="OrthoDB" id="5829898at2"/>
<evidence type="ECO:0000313" key="1">
    <source>
        <dbReference type="EMBL" id="OLQ88166.1"/>
    </source>
</evidence>
<proteinExistence type="predicted"/>
<protein>
    <submittedName>
        <fullName evidence="1">Uncharacterized protein</fullName>
    </submittedName>
</protein>
<dbReference type="AlphaFoldDB" id="A0A1Q9HEM5"/>
<evidence type="ECO:0000313" key="2">
    <source>
        <dbReference type="Proteomes" id="UP000186313"/>
    </source>
</evidence>
<reference evidence="1 2" key="1">
    <citation type="submission" date="2016-09" db="EMBL/GenBank/DDBJ databases">
        <title>Genomic Taxonomy of the Vibrionaceae.</title>
        <authorList>
            <person name="Gonzalez-Castillo A."/>
            <person name="Gomez-Gil B."/>
            <person name="Enciso-Ibarra K."/>
        </authorList>
    </citation>
    <scope>NUCLEOTIDE SEQUENCE [LARGE SCALE GENOMIC DNA]</scope>
    <source>
        <strain evidence="1 2">CAIM 703</strain>
    </source>
</reference>
<dbReference type="Proteomes" id="UP000186313">
    <property type="component" value="Unassembled WGS sequence"/>
</dbReference>